<accession>A0AAV4UT19</accession>
<keyword evidence="2" id="KW-1185">Reference proteome</keyword>
<sequence>MLTSQSVDFKKTVLILLAVVIQKAKNTERHLLENRSSKGVTTLISQSTSMFCLWHAPNIDMHVVSNNNSPILIRRYKPKAIHFPKNT</sequence>
<comment type="caution">
    <text evidence="1">The sequence shown here is derived from an EMBL/GenBank/DDBJ whole genome shotgun (WGS) entry which is preliminary data.</text>
</comment>
<dbReference type="EMBL" id="BPLR01013388">
    <property type="protein sequence ID" value="GIY60873.1"/>
    <property type="molecule type" value="Genomic_DNA"/>
</dbReference>
<organism evidence="1 2">
    <name type="scientific">Caerostris extrusa</name>
    <name type="common">Bark spider</name>
    <name type="synonym">Caerostris bankana</name>
    <dbReference type="NCBI Taxonomy" id="172846"/>
    <lineage>
        <taxon>Eukaryota</taxon>
        <taxon>Metazoa</taxon>
        <taxon>Ecdysozoa</taxon>
        <taxon>Arthropoda</taxon>
        <taxon>Chelicerata</taxon>
        <taxon>Arachnida</taxon>
        <taxon>Araneae</taxon>
        <taxon>Araneomorphae</taxon>
        <taxon>Entelegynae</taxon>
        <taxon>Araneoidea</taxon>
        <taxon>Araneidae</taxon>
        <taxon>Caerostris</taxon>
    </lineage>
</organism>
<gene>
    <name evidence="1" type="ORF">CEXT_446291</name>
</gene>
<dbReference type="Proteomes" id="UP001054945">
    <property type="component" value="Unassembled WGS sequence"/>
</dbReference>
<evidence type="ECO:0000313" key="2">
    <source>
        <dbReference type="Proteomes" id="UP001054945"/>
    </source>
</evidence>
<evidence type="ECO:0000313" key="1">
    <source>
        <dbReference type="EMBL" id="GIY60873.1"/>
    </source>
</evidence>
<dbReference type="AlphaFoldDB" id="A0AAV4UT19"/>
<proteinExistence type="predicted"/>
<protein>
    <submittedName>
        <fullName evidence="1">Uncharacterized protein</fullName>
    </submittedName>
</protein>
<name>A0AAV4UT19_CAEEX</name>
<reference evidence="1 2" key="1">
    <citation type="submission" date="2021-06" db="EMBL/GenBank/DDBJ databases">
        <title>Caerostris extrusa draft genome.</title>
        <authorList>
            <person name="Kono N."/>
            <person name="Arakawa K."/>
        </authorList>
    </citation>
    <scope>NUCLEOTIDE SEQUENCE [LARGE SCALE GENOMIC DNA]</scope>
</reference>